<accession>A0A1D8KFS6</accession>
<dbReference type="InterPro" id="IPR012668">
    <property type="entry name" value="CHP02466"/>
</dbReference>
<name>A0A1D8KFS6_9CAUD</name>
<proteinExistence type="predicted"/>
<dbReference type="Gene3D" id="2.60.120.620">
    <property type="entry name" value="q2cbj1_9rhob like domain"/>
    <property type="match status" value="1"/>
</dbReference>
<dbReference type="Proteomes" id="UP000241494">
    <property type="component" value="Segment"/>
</dbReference>
<evidence type="ECO:0000313" key="3">
    <source>
        <dbReference type="EMBL" id="AOV58235.1"/>
    </source>
</evidence>
<evidence type="ECO:0000313" key="4">
    <source>
        <dbReference type="Proteomes" id="UP000241494"/>
    </source>
</evidence>
<dbReference type="EMBL" id="KU686194">
    <property type="protein sequence ID" value="AOV57985.1"/>
    <property type="molecule type" value="Genomic_DNA"/>
</dbReference>
<dbReference type="Proteomes" id="UP000241610">
    <property type="component" value="Segment"/>
</dbReference>
<evidence type="ECO:0000313" key="5">
    <source>
        <dbReference type="Proteomes" id="UP000241591"/>
    </source>
</evidence>
<protein>
    <submittedName>
        <fullName evidence="1">Putative 2OG-Fe(II) oxygenase superfamily domain protein</fullName>
    </submittedName>
</protein>
<organism evidence="1 6">
    <name type="scientific">Synechococcus phage S-CAM1</name>
    <dbReference type="NCBI Taxonomy" id="754037"/>
    <lineage>
        <taxon>Viruses</taxon>
        <taxon>Duplodnaviria</taxon>
        <taxon>Heunggongvirae</taxon>
        <taxon>Uroviricota</taxon>
        <taxon>Caudoviricetes</taxon>
        <taxon>Pantevenvirales</taxon>
        <taxon>Kyanoviridae</taxon>
        <taxon>Anaposvirus</taxon>
        <taxon>Anaposvirus socalone</taxon>
    </lineage>
</organism>
<dbReference type="EMBL" id="KU686195">
    <property type="protein sequence ID" value="AOV58235.1"/>
    <property type="molecule type" value="Genomic_DNA"/>
</dbReference>
<sequence length="196" mass="22248">MIDYGKMELFPTPVYTAMIPDFDEYRNDIIDYTKQYKSKYETVQVSNVGGYQSSSDIHQDPDFRSICDRIWETVLLPGCDLMSDAFAERGFQGTKFGLHNLWFNSNPNGAWNMPHTHPHAFFSGVLWVKASEGSGELVLHSPQGHALYGLHHNVWGIPPEEGRVVLFPSNLQHNVNSNTTEDERISLSFNLSIDIP</sequence>
<evidence type="ECO:0000313" key="6">
    <source>
        <dbReference type="Proteomes" id="UP000241610"/>
    </source>
</evidence>
<gene>
    <name evidence="2" type="ORF">C030809_233</name>
    <name evidence="1" type="ORF">N330309_233</name>
    <name evidence="3" type="ORF">S170810_233</name>
</gene>
<dbReference type="Proteomes" id="UP000241591">
    <property type="component" value="Segment"/>
</dbReference>
<reference evidence="4 5" key="1">
    <citation type="journal article" date="2016" name="Virology">
        <title>The genomic content and context of auxiliary metabolic genes in marine cyanomyoviruses.</title>
        <authorList>
            <person name="Crummett L.T."/>
            <person name="Puxty R.J."/>
            <person name="Weihe C."/>
            <person name="Marston M.F."/>
            <person name="Martiny J.B."/>
        </authorList>
    </citation>
    <scope>NUCLEOTIDE SEQUENCE [LARGE SCALE GENOMIC DNA]</scope>
    <source>
        <strain evidence="1">0309SB33</strain>
        <strain evidence="2">0809CC03</strain>
        <strain evidence="3">0810SB17</strain>
    </source>
</reference>
<dbReference type="Pfam" id="PF13759">
    <property type="entry name" value="2OG-FeII_Oxy_5"/>
    <property type="match status" value="1"/>
</dbReference>
<dbReference type="EMBL" id="KU686192">
    <property type="protein sequence ID" value="AOV57485.1"/>
    <property type="molecule type" value="Genomic_DNA"/>
</dbReference>
<evidence type="ECO:0000313" key="2">
    <source>
        <dbReference type="EMBL" id="AOV57985.1"/>
    </source>
</evidence>
<dbReference type="NCBIfam" id="TIGR02466">
    <property type="entry name" value="TIGR02466 family protein"/>
    <property type="match status" value="1"/>
</dbReference>
<evidence type="ECO:0000313" key="1">
    <source>
        <dbReference type="EMBL" id="AOV57485.1"/>
    </source>
</evidence>